<dbReference type="Proteomes" id="UP000176923">
    <property type="component" value="Unassembled WGS sequence"/>
</dbReference>
<dbReference type="STRING" id="1798382.A3D77_07880"/>
<evidence type="ECO:0008006" key="3">
    <source>
        <dbReference type="Google" id="ProtNLM"/>
    </source>
</evidence>
<dbReference type="SUPFAM" id="SSF46689">
    <property type="entry name" value="Homeodomain-like"/>
    <property type="match status" value="1"/>
</dbReference>
<accession>A0A1F5ZTU9</accession>
<dbReference type="InterPro" id="IPR036388">
    <property type="entry name" value="WH-like_DNA-bd_sf"/>
</dbReference>
<dbReference type="InterPro" id="IPR009057">
    <property type="entry name" value="Homeodomain-like_sf"/>
</dbReference>
<dbReference type="InterPro" id="IPR007367">
    <property type="entry name" value="DUF433"/>
</dbReference>
<dbReference type="Gene3D" id="1.10.10.10">
    <property type="entry name" value="Winged helix-like DNA-binding domain superfamily/Winged helix DNA-binding domain"/>
    <property type="match status" value="1"/>
</dbReference>
<comment type="caution">
    <text evidence="1">The sequence shown here is derived from an EMBL/GenBank/DDBJ whole genome shotgun (WGS) entry which is preliminary data.</text>
</comment>
<gene>
    <name evidence="1" type="ORF">A3D77_07880</name>
</gene>
<dbReference type="AlphaFoldDB" id="A0A1F5ZTU9"/>
<dbReference type="PANTHER" id="PTHR34849:SF3">
    <property type="entry name" value="SSR2962 PROTEIN"/>
    <property type="match status" value="1"/>
</dbReference>
<organism evidence="1 2">
    <name type="scientific">Candidatus Gottesmanbacteria bacterium RIFCSPHIGHO2_02_FULL_39_11</name>
    <dbReference type="NCBI Taxonomy" id="1798382"/>
    <lineage>
        <taxon>Bacteria</taxon>
        <taxon>Candidatus Gottesmaniibacteriota</taxon>
    </lineage>
</organism>
<evidence type="ECO:0000313" key="2">
    <source>
        <dbReference type="Proteomes" id="UP000176923"/>
    </source>
</evidence>
<sequence>MTHPKIISSPHILGGKPCIEGTRISVELVLNLLSSGMKADEILSEYPSLTKEGILAAISYAAGKVRGDKMIPFIRQGDHITFDVA</sequence>
<evidence type="ECO:0000313" key="1">
    <source>
        <dbReference type="EMBL" id="OGG15764.1"/>
    </source>
</evidence>
<reference evidence="1 2" key="1">
    <citation type="journal article" date="2016" name="Nat. Commun.">
        <title>Thousands of microbial genomes shed light on interconnected biogeochemical processes in an aquifer system.</title>
        <authorList>
            <person name="Anantharaman K."/>
            <person name="Brown C.T."/>
            <person name="Hug L.A."/>
            <person name="Sharon I."/>
            <person name="Castelle C.J."/>
            <person name="Probst A.J."/>
            <person name="Thomas B.C."/>
            <person name="Singh A."/>
            <person name="Wilkins M.J."/>
            <person name="Karaoz U."/>
            <person name="Brodie E.L."/>
            <person name="Williams K.H."/>
            <person name="Hubbard S.S."/>
            <person name="Banfield J.F."/>
        </authorList>
    </citation>
    <scope>NUCLEOTIDE SEQUENCE [LARGE SCALE GENOMIC DNA]</scope>
</reference>
<name>A0A1F5ZTU9_9BACT</name>
<dbReference type="PANTHER" id="PTHR34849">
    <property type="entry name" value="SSL5025 PROTEIN"/>
    <property type="match status" value="1"/>
</dbReference>
<protein>
    <recommendedName>
        <fullName evidence="3">Antitoxin</fullName>
    </recommendedName>
</protein>
<dbReference type="EMBL" id="MFJL01000017">
    <property type="protein sequence ID" value="OGG15764.1"/>
    <property type="molecule type" value="Genomic_DNA"/>
</dbReference>
<dbReference type="Pfam" id="PF04255">
    <property type="entry name" value="DUF433"/>
    <property type="match status" value="1"/>
</dbReference>
<proteinExistence type="predicted"/>